<evidence type="ECO:0000256" key="2">
    <source>
        <dbReference type="ARBA" id="ARBA00022801"/>
    </source>
</evidence>
<evidence type="ECO:0000259" key="5">
    <source>
        <dbReference type="SMART" id="SM00642"/>
    </source>
</evidence>
<dbReference type="Gene3D" id="2.60.40.1180">
    <property type="entry name" value="Golgi alpha-mannosidase II"/>
    <property type="match status" value="1"/>
</dbReference>
<dbReference type="CDD" id="cd02856">
    <property type="entry name" value="E_set_GDE_Isoamylase_N"/>
    <property type="match status" value="1"/>
</dbReference>
<sequence>MDLKMGPGSPWPLGATWDGEGVNFAIFSRNATRIELCLFDTADGAESARFALPEFTDEVWHGRIDGIGPGQLYGYRVHGPYDPRAGHRFNPHKLLLDPYARLYAGELKWDDALFGYKIGSKRAGDLAMDERDSAPYLPKCMVLAEEPKPSVPRPNTPWEETVVYEAHVKGLTATHPDVPEHLRGKFLGIAQPAIIEHLKSLGVTALELLPVQAFVNDRHLIDQDLSNYWGYNSIGFFAPADRYLTEGGGMEEFRQMVDALHEAGIEVILDVVYNHTAEGNGLGPTLSFRGVDNLSYYRLANEPRHYYDTTGCGNTLDMSHPKVLRLVMDSLRYWVEQGADGFRFDLASSLARDGVGFDPSSSFLDAIGQDPVLSRVKLIAEPWDLGEDGYQVGGFPPGWAEWNDRYRDDLRDYWRGEMGSLPGLGHRVLGSADLYDRHGRRPWTSVNFVTAHDGFTLNDVYAYNEKHNEANKEDNRDGHDDNRSWNCGVEGETDDPDILETRERLKRAQLASLLFAQGTPMLQMGDELGRSQGGNNNAFCQDTEISWMRWTDRPDRDWKLLDFARGLTALRREHPVLRCRRFLHGEPVAPSIANVTWFKPDGEEKRPEHWEDPVAKCVGLCLAESDTLLLLIFNSDGEPIDFTLPSFAGQKFEWRTLCDTATGEIRPDRALVTDTISVPARSLLLLERAPK</sequence>
<dbReference type="OrthoDB" id="3236218at2"/>
<feature type="domain" description="Glycosyl hydrolase family 13 catalytic" evidence="5">
    <location>
        <begin position="161"/>
        <end position="571"/>
    </location>
</feature>
<evidence type="ECO:0000256" key="1">
    <source>
        <dbReference type="ARBA" id="ARBA00008061"/>
    </source>
</evidence>
<dbReference type="SMART" id="SM00642">
    <property type="entry name" value="Aamy"/>
    <property type="match status" value="1"/>
</dbReference>
<dbReference type="RefSeq" id="WP_069095495.1">
    <property type="nucleotide sequence ID" value="NZ_MASI01000005.1"/>
</dbReference>
<dbReference type="InterPro" id="IPR006047">
    <property type="entry name" value="GH13_cat_dom"/>
</dbReference>
<dbReference type="Gene3D" id="3.20.20.80">
    <property type="entry name" value="Glycosidases"/>
    <property type="match status" value="1"/>
</dbReference>
<dbReference type="EC" id="3.2.1.-" evidence="6"/>
<dbReference type="InterPro" id="IPR017853">
    <property type="entry name" value="GH"/>
</dbReference>
<organism evidence="6 7">
    <name type="scientific">Methyloligella halotolerans</name>
    <dbReference type="NCBI Taxonomy" id="1177755"/>
    <lineage>
        <taxon>Bacteria</taxon>
        <taxon>Pseudomonadati</taxon>
        <taxon>Pseudomonadota</taxon>
        <taxon>Alphaproteobacteria</taxon>
        <taxon>Hyphomicrobiales</taxon>
        <taxon>Hyphomicrobiaceae</taxon>
        <taxon>Methyloligella</taxon>
    </lineage>
</organism>
<dbReference type="GO" id="GO:0004135">
    <property type="term" value="F:amylo-alpha-1,6-glucosidase activity"/>
    <property type="evidence" value="ECO:0007669"/>
    <property type="project" value="InterPro"/>
</dbReference>
<evidence type="ECO:0000313" key="6">
    <source>
        <dbReference type="EMBL" id="ODA67002.1"/>
    </source>
</evidence>
<dbReference type="EMBL" id="MASI01000005">
    <property type="protein sequence ID" value="ODA67002.1"/>
    <property type="molecule type" value="Genomic_DNA"/>
</dbReference>
<comment type="similarity">
    <text evidence="1">Belongs to the glycosyl hydrolase 13 family.</text>
</comment>
<dbReference type="Pfam" id="PF00128">
    <property type="entry name" value="Alpha-amylase"/>
    <property type="match status" value="1"/>
</dbReference>
<dbReference type="InterPro" id="IPR014756">
    <property type="entry name" value="Ig_E-set"/>
</dbReference>
<dbReference type="GO" id="GO:0005980">
    <property type="term" value="P:glycogen catabolic process"/>
    <property type="evidence" value="ECO:0007669"/>
    <property type="project" value="InterPro"/>
</dbReference>
<dbReference type="PANTHER" id="PTHR43002">
    <property type="entry name" value="GLYCOGEN DEBRANCHING ENZYME"/>
    <property type="match status" value="1"/>
</dbReference>
<dbReference type="SUPFAM" id="SSF81296">
    <property type="entry name" value="E set domains"/>
    <property type="match status" value="1"/>
</dbReference>
<dbReference type="SUPFAM" id="SSF51445">
    <property type="entry name" value="(Trans)glycosidases"/>
    <property type="match status" value="1"/>
</dbReference>
<keyword evidence="7" id="KW-1185">Reference proteome</keyword>
<evidence type="ECO:0000313" key="7">
    <source>
        <dbReference type="Proteomes" id="UP000095087"/>
    </source>
</evidence>
<feature type="compositionally biased region" description="Basic and acidic residues" evidence="4">
    <location>
        <begin position="469"/>
        <end position="483"/>
    </location>
</feature>
<dbReference type="CDD" id="cd11326">
    <property type="entry name" value="AmyAc_Glg_debranch"/>
    <property type="match status" value="1"/>
</dbReference>
<feature type="region of interest" description="Disordered" evidence="4">
    <location>
        <begin position="469"/>
        <end position="496"/>
    </location>
</feature>
<name>A0A1E2RXX7_9HYPH</name>
<dbReference type="AlphaFoldDB" id="A0A1E2RXX7"/>
<gene>
    <name evidence="6" type="ORF">A7A08_02299</name>
</gene>
<dbReference type="InterPro" id="IPR044505">
    <property type="entry name" value="GlgX_Isoamylase_N_E_set"/>
</dbReference>
<dbReference type="Gene3D" id="2.60.40.10">
    <property type="entry name" value="Immunoglobulins"/>
    <property type="match status" value="1"/>
</dbReference>
<comment type="caution">
    <text evidence="6">The sequence shown here is derived from an EMBL/GenBank/DDBJ whole genome shotgun (WGS) entry which is preliminary data.</text>
</comment>
<dbReference type="SUPFAM" id="SSF51011">
    <property type="entry name" value="Glycosyl hydrolase domain"/>
    <property type="match status" value="1"/>
</dbReference>
<proteinExistence type="inferred from homology"/>
<dbReference type="Proteomes" id="UP000095087">
    <property type="component" value="Unassembled WGS sequence"/>
</dbReference>
<dbReference type="InterPro" id="IPR013780">
    <property type="entry name" value="Glyco_hydro_b"/>
</dbReference>
<dbReference type="InterPro" id="IPR013783">
    <property type="entry name" value="Ig-like_fold"/>
</dbReference>
<dbReference type="STRING" id="1177755.A7A08_02299"/>
<reference evidence="6 7" key="1">
    <citation type="submission" date="2016-07" db="EMBL/GenBank/DDBJ databases">
        <title>Draft genome sequence of Methyloligella halotolerans C2T (VKM B-2706T=CCUG 61687T=DSM 25045T), a halotolerant polyhydroxybutyrate accumulating methylotroph.</title>
        <authorList>
            <person name="Vasilenko O.V."/>
            <person name="Doronina N.V."/>
            <person name="Poroshina M.N."/>
            <person name="Tarlachkov S.V."/>
            <person name="Trotsenko Y.A."/>
        </authorList>
    </citation>
    <scope>NUCLEOTIDE SEQUENCE [LARGE SCALE GENOMIC DNA]</scope>
    <source>
        <strain evidence="6 7">VKM B-2706</strain>
    </source>
</reference>
<accession>A0A1E2RXX7</accession>
<dbReference type="Pfam" id="PF02922">
    <property type="entry name" value="CBM_48"/>
    <property type="match status" value="1"/>
</dbReference>
<protein>
    <submittedName>
        <fullName evidence="6">Glycogen debranching enzyme</fullName>
        <ecNumber evidence="6">3.2.1.-</ecNumber>
    </submittedName>
</protein>
<keyword evidence="2 6" id="KW-0378">Hydrolase</keyword>
<dbReference type="PATRIC" id="fig|1177755.3.peg.2313"/>
<dbReference type="InterPro" id="IPR011837">
    <property type="entry name" value="Glycogen_debranch_GlgX"/>
</dbReference>
<evidence type="ECO:0000256" key="4">
    <source>
        <dbReference type="SAM" id="MobiDB-lite"/>
    </source>
</evidence>
<keyword evidence="3 6" id="KW-0326">Glycosidase</keyword>
<evidence type="ECO:0000256" key="3">
    <source>
        <dbReference type="ARBA" id="ARBA00023295"/>
    </source>
</evidence>
<dbReference type="NCBIfam" id="TIGR02100">
    <property type="entry name" value="glgX_debranch"/>
    <property type="match status" value="1"/>
</dbReference>
<dbReference type="InterPro" id="IPR004193">
    <property type="entry name" value="Glyco_hydro_13_N"/>
</dbReference>